<name>E8M979_PHOS4</name>
<gene>
    <name evidence="2" type="ORF">VISI1226_09654</name>
</gene>
<feature type="chain" id="PRO_5003224846" evidence="1">
    <location>
        <begin position="23"/>
        <end position="159"/>
    </location>
</feature>
<accession>E8M979</accession>
<evidence type="ECO:0000313" key="2">
    <source>
        <dbReference type="EMBL" id="EGA69435.1"/>
    </source>
</evidence>
<feature type="signal peptide" evidence="1">
    <location>
        <begin position="1"/>
        <end position="22"/>
    </location>
</feature>
<reference evidence="2 3" key="1">
    <citation type="journal article" date="2012" name="Int. J. Syst. Evol. Microbiol.">
        <title>Vibrio caribbeanicus sp. nov., isolated from the marine sponge Scleritoderma cyanea.</title>
        <authorList>
            <person name="Hoffmann M."/>
            <person name="Monday S.R."/>
            <person name="Allard M.W."/>
            <person name="Strain E.A."/>
            <person name="Whittaker P."/>
            <person name="Naum M."/>
            <person name="McCarthy P.J."/>
            <person name="Lopez J.V."/>
            <person name="Fischer M."/>
            <person name="Brown E.W."/>
        </authorList>
    </citation>
    <scope>NUCLEOTIDE SEQUENCE [LARGE SCALE GENOMIC DNA]</scope>
    <source>
        <strain evidence="3">DSMZ 21326</strain>
    </source>
</reference>
<dbReference type="Proteomes" id="UP000006228">
    <property type="component" value="Unassembled WGS sequence"/>
</dbReference>
<proteinExistence type="predicted"/>
<keyword evidence="1" id="KW-0732">Signal</keyword>
<dbReference type="eggNOG" id="ENOG5031N28">
    <property type="taxonomic scope" value="Bacteria"/>
</dbReference>
<dbReference type="OrthoDB" id="5816320at2"/>
<dbReference type="AlphaFoldDB" id="E8M979"/>
<comment type="caution">
    <text evidence="2">The sequence shown here is derived from an EMBL/GenBank/DDBJ whole genome shotgun (WGS) entry which is preliminary data.</text>
</comment>
<evidence type="ECO:0000256" key="1">
    <source>
        <dbReference type="SAM" id="SignalP"/>
    </source>
</evidence>
<organism evidence="2 3">
    <name type="scientific">Vibrio sinaloensis DSM 21326</name>
    <dbReference type="NCBI Taxonomy" id="945550"/>
    <lineage>
        <taxon>Bacteria</taxon>
        <taxon>Pseudomonadati</taxon>
        <taxon>Pseudomonadota</taxon>
        <taxon>Gammaproteobacteria</taxon>
        <taxon>Vibrionales</taxon>
        <taxon>Vibrionaceae</taxon>
        <taxon>Vibrio</taxon>
        <taxon>Vibrio oreintalis group</taxon>
    </lineage>
</organism>
<dbReference type="EMBL" id="AEVT01000083">
    <property type="protein sequence ID" value="EGA69435.1"/>
    <property type="molecule type" value="Genomic_DNA"/>
</dbReference>
<sequence length="159" mass="17654">MIQRVIKLFWLAMLAMVLPAQAVAYFAQAESDISARLDRSKQASQSLSKAASQALFETTRDKHDSDSQPVSQSEGQVDVVAIIHLNRWGVSGRWLEEADNNPSDEFSAPSGSLPPRKLYCHPVVQTLAYWAKSDFTANHRISGWKDSNALYVALNSQFA</sequence>
<evidence type="ECO:0000313" key="3">
    <source>
        <dbReference type="Proteomes" id="UP000006228"/>
    </source>
</evidence>
<protein>
    <submittedName>
        <fullName evidence="2">Uncharacterized protein</fullName>
    </submittedName>
</protein>